<dbReference type="Proteomes" id="UP000193719">
    <property type="component" value="Unassembled WGS sequence"/>
</dbReference>
<feature type="compositionally biased region" description="Low complexity" evidence="1">
    <location>
        <begin position="277"/>
        <end position="330"/>
    </location>
</feature>
<evidence type="ECO:0000313" key="3">
    <source>
        <dbReference type="EMBL" id="ORX48106.1"/>
    </source>
</evidence>
<dbReference type="Pfam" id="PF00789">
    <property type="entry name" value="UBX"/>
    <property type="match status" value="1"/>
</dbReference>
<dbReference type="Gene3D" id="3.10.20.90">
    <property type="entry name" value="Phosphatidylinositol 3-kinase Catalytic Subunit, Chain A, domain 1"/>
    <property type="match status" value="2"/>
</dbReference>
<dbReference type="InterPro" id="IPR021569">
    <property type="entry name" value="TUG-UBL1"/>
</dbReference>
<feature type="region of interest" description="Disordered" evidence="1">
    <location>
        <begin position="221"/>
        <end position="246"/>
    </location>
</feature>
<dbReference type="PANTHER" id="PTHR46467:SF1">
    <property type="entry name" value="TETHER CONTAINING UBX DOMAIN FOR GLUT4"/>
    <property type="match status" value="1"/>
</dbReference>
<name>A0A1Y1V624_9FUNG</name>
<evidence type="ECO:0000313" key="4">
    <source>
        <dbReference type="Proteomes" id="UP000193719"/>
    </source>
</evidence>
<dbReference type="GO" id="GO:0012506">
    <property type="term" value="C:vesicle membrane"/>
    <property type="evidence" value="ECO:0007669"/>
    <property type="project" value="TreeGrafter"/>
</dbReference>
<feature type="region of interest" description="Disordered" evidence="1">
    <location>
        <begin position="523"/>
        <end position="590"/>
    </location>
</feature>
<comment type="caution">
    <text evidence="3">The sequence shown here is derived from an EMBL/GenBank/DDBJ whole genome shotgun (WGS) entry which is preliminary data.</text>
</comment>
<gene>
    <name evidence="3" type="ORF">BCR36DRAFT_329670</name>
</gene>
<proteinExistence type="predicted"/>
<reference evidence="3 4" key="2">
    <citation type="submission" date="2016-08" db="EMBL/GenBank/DDBJ databases">
        <title>Pervasive Adenine N6-methylation of Active Genes in Fungi.</title>
        <authorList>
            <consortium name="DOE Joint Genome Institute"/>
            <person name="Mondo S.J."/>
            <person name="Dannebaum R.O."/>
            <person name="Kuo R.C."/>
            <person name="Labutti K."/>
            <person name="Haridas S."/>
            <person name="Kuo A."/>
            <person name="Salamov A."/>
            <person name="Ahrendt S.R."/>
            <person name="Lipzen A."/>
            <person name="Sullivan W."/>
            <person name="Andreopoulos W.B."/>
            <person name="Clum A."/>
            <person name="Lindquist E."/>
            <person name="Daum C."/>
            <person name="Ramamoorthy G.K."/>
            <person name="Gryganskyi A."/>
            <person name="Culley D."/>
            <person name="Magnuson J.K."/>
            <person name="James T.Y."/>
            <person name="O'Malley M.A."/>
            <person name="Stajich J.E."/>
            <person name="Spatafora J.W."/>
            <person name="Visel A."/>
            <person name="Grigoriev I.V."/>
        </authorList>
    </citation>
    <scope>NUCLEOTIDE SEQUENCE [LARGE SCALE GENOMIC DNA]</scope>
    <source>
        <strain evidence="4">finn</strain>
    </source>
</reference>
<evidence type="ECO:0000256" key="1">
    <source>
        <dbReference type="SAM" id="MobiDB-lite"/>
    </source>
</evidence>
<dbReference type="EMBL" id="MCFH01000028">
    <property type="protein sequence ID" value="ORX48106.1"/>
    <property type="molecule type" value="Genomic_DNA"/>
</dbReference>
<organism evidence="3 4">
    <name type="scientific">Piromyces finnis</name>
    <dbReference type="NCBI Taxonomy" id="1754191"/>
    <lineage>
        <taxon>Eukaryota</taxon>
        <taxon>Fungi</taxon>
        <taxon>Fungi incertae sedis</taxon>
        <taxon>Chytridiomycota</taxon>
        <taxon>Chytridiomycota incertae sedis</taxon>
        <taxon>Neocallimastigomycetes</taxon>
        <taxon>Neocallimastigales</taxon>
        <taxon>Neocallimastigaceae</taxon>
        <taxon>Piromyces</taxon>
    </lineage>
</organism>
<reference evidence="3 4" key="1">
    <citation type="submission" date="2016-08" db="EMBL/GenBank/DDBJ databases">
        <title>Genomes of anaerobic fungi encode conserved fungal cellulosomes for biomass hydrolysis.</title>
        <authorList>
            <consortium name="DOE Joint Genome Institute"/>
            <person name="Haitjema C.H."/>
            <person name="Gilmore S.P."/>
            <person name="Henske J.K."/>
            <person name="Solomon K.V."/>
            <person name="De Groot R."/>
            <person name="Kuo A."/>
            <person name="Mondo S.J."/>
            <person name="Salamov A.A."/>
            <person name="Labutti K."/>
            <person name="Zhao Z."/>
            <person name="Chiniquy J."/>
            <person name="Barry K."/>
            <person name="Brewer H.M."/>
            <person name="Purvine S.O."/>
            <person name="Wright A.T."/>
            <person name="Boxma B."/>
            <person name="Van Alen T."/>
            <person name="Hackstein J.H."/>
            <person name="Baker S.E."/>
            <person name="Grigoriev I.V."/>
            <person name="O'Malley M.A."/>
        </authorList>
    </citation>
    <scope>NUCLEOTIDE SEQUENCE [LARGE SCALE GENOMIC DNA]</scope>
    <source>
        <strain evidence="4">finn</strain>
    </source>
</reference>
<dbReference type="CDD" id="cd16118">
    <property type="entry name" value="UBX2_UBXN9"/>
    <property type="match status" value="1"/>
</dbReference>
<feature type="region of interest" description="Disordered" evidence="1">
    <location>
        <begin position="259"/>
        <end position="332"/>
    </location>
</feature>
<feature type="domain" description="UBX" evidence="2">
    <location>
        <begin position="413"/>
        <end position="489"/>
    </location>
</feature>
<dbReference type="InterPro" id="IPR029071">
    <property type="entry name" value="Ubiquitin-like_domsf"/>
</dbReference>
<protein>
    <recommendedName>
        <fullName evidence="2">UBX domain-containing protein</fullName>
    </recommendedName>
</protein>
<feature type="compositionally biased region" description="Basic residues" evidence="1">
    <location>
        <begin position="578"/>
        <end position="590"/>
    </location>
</feature>
<dbReference type="GO" id="GO:0005634">
    <property type="term" value="C:nucleus"/>
    <property type="evidence" value="ECO:0007669"/>
    <property type="project" value="TreeGrafter"/>
</dbReference>
<keyword evidence="4" id="KW-1185">Reference proteome</keyword>
<sequence>MSATVFITFPDNRRKPYKVTPMMTLQTILVNACKDAKIDNPETFTLKENRKELDLTLPFRFTNLAPGAKLTLVKSTKPVKSAAKVLIALQMPEGGRLNDNFLITTTLWDVLLHFEERSKGALNLTRKVEKESSPKNTLKKLIKSDKYVYVQPVCIVLNKEYGTIEDLKKTTLKSAGINEDTMIRMLFKFTDKSLNDVLPLIEADISNSNNTTSDIQVPKKELPKQESLSQNNLKNNSSLASTNNENKKIKVQPPIQPSAQPLVQQQIQPPTQPSVQPPVQQQVQPPTQSSAQPPVQQQVQPPTQSLVQPPVQQQVQPPTQSSIQPSIQQQKNNNLNDEKIVLEKINRNIQFYNPPRDDTIQYNKIDLPDSFFELSQFEMRLLISQQTKKQKELENMPLKTKAMREQEDEQKRKKYPKCLIRVKFPNRVMIEITFLSNELVSDLYKEVEAVLYSKDKPFYLYTTPPKAILSDKSKTLWKAGLVPSSNVYFNWSDEKDKELEKRFLAPEYEKQLKDLNIENTPVKVPAQNNRNNYNGAALSGASSGHSLSSSSNNILNRSNNNISRLSSDSNSNSDNRKSTKMKMPKWFKLQ</sequence>
<feature type="compositionally biased region" description="Low complexity" evidence="1">
    <location>
        <begin position="531"/>
        <end position="573"/>
    </location>
</feature>
<dbReference type="GO" id="GO:0005737">
    <property type="term" value="C:cytoplasm"/>
    <property type="evidence" value="ECO:0007669"/>
    <property type="project" value="TreeGrafter"/>
</dbReference>
<dbReference type="CDD" id="cd16105">
    <property type="entry name" value="Ubl_ASPSCR1_like"/>
    <property type="match status" value="1"/>
</dbReference>
<evidence type="ECO:0000259" key="2">
    <source>
        <dbReference type="PROSITE" id="PS50033"/>
    </source>
</evidence>
<dbReference type="CDD" id="cd17075">
    <property type="entry name" value="UBX1_UBXN9"/>
    <property type="match status" value="1"/>
</dbReference>
<dbReference type="InterPro" id="IPR059238">
    <property type="entry name" value="UBX1_UBXN9"/>
</dbReference>
<feature type="compositionally biased region" description="Low complexity" evidence="1">
    <location>
        <begin position="259"/>
        <end position="269"/>
    </location>
</feature>
<dbReference type="STRING" id="1754191.A0A1Y1V624"/>
<dbReference type="PROSITE" id="PS50033">
    <property type="entry name" value="UBX"/>
    <property type="match status" value="1"/>
</dbReference>
<dbReference type="PANTHER" id="PTHR46467">
    <property type="entry name" value="TETHER CONTAINING UBX DOMAIN FOR GLUT4"/>
    <property type="match status" value="1"/>
</dbReference>
<dbReference type="Pfam" id="PF11470">
    <property type="entry name" value="TUG-UBL1"/>
    <property type="match status" value="1"/>
</dbReference>
<dbReference type="SMART" id="SM00166">
    <property type="entry name" value="UBX"/>
    <property type="match status" value="1"/>
</dbReference>
<dbReference type="InterPro" id="IPR001012">
    <property type="entry name" value="UBX_dom"/>
</dbReference>
<dbReference type="OrthoDB" id="440781at2759"/>
<dbReference type="SUPFAM" id="SSF54236">
    <property type="entry name" value="Ubiquitin-like"/>
    <property type="match status" value="2"/>
</dbReference>
<dbReference type="AlphaFoldDB" id="A0A1Y1V624"/>
<feature type="compositionally biased region" description="Low complexity" evidence="1">
    <location>
        <begin position="227"/>
        <end position="244"/>
    </location>
</feature>
<accession>A0A1Y1V624</accession>
<dbReference type="GO" id="GO:0006886">
    <property type="term" value="P:intracellular protein transport"/>
    <property type="evidence" value="ECO:0007669"/>
    <property type="project" value="TreeGrafter"/>
</dbReference>